<gene>
    <name evidence="1" type="ORF">FCM35_KLT21822</name>
</gene>
<accession>A0A833QBM8</accession>
<organism evidence="1 2">
    <name type="scientific">Carex littledalei</name>
    <dbReference type="NCBI Taxonomy" id="544730"/>
    <lineage>
        <taxon>Eukaryota</taxon>
        <taxon>Viridiplantae</taxon>
        <taxon>Streptophyta</taxon>
        <taxon>Embryophyta</taxon>
        <taxon>Tracheophyta</taxon>
        <taxon>Spermatophyta</taxon>
        <taxon>Magnoliopsida</taxon>
        <taxon>Liliopsida</taxon>
        <taxon>Poales</taxon>
        <taxon>Cyperaceae</taxon>
        <taxon>Cyperoideae</taxon>
        <taxon>Cariceae</taxon>
        <taxon>Carex</taxon>
        <taxon>Carex subgen. Euthyceras</taxon>
    </lineage>
</organism>
<dbReference type="OrthoDB" id="422574at2759"/>
<comment type="caution">
    <text evidence="1">The sequence shown here is derived from an EMBL/GenBank/DDBJ whole genome shotgun (WGS) entry which is preliminary data.</text>
</comment>
<reference evidence="1" key="1">
    <citation type="submission" date="2020-01" db="EMBL/GenBank/DDBJ databases">
        <title>Genome sequence of Kobresia littledalei, the first chromosome-level genome in the family Cyperaceae.</title>
        <authorList>
            <person name="Qu G."/>
        </authorList>
    </citation>
    <scope>NUCLEOTIDE SEQUENCE</scope>
    <source>
        <strain evidence="1">C.B.Clarke</strain>
        <tissue evidence="1">Leaf</tissue>
    </source>
</reference>
<dbReference type="EMBL" id="SWLB01000190">
    <property type="protein sequence ID" value="KAF3319923.1"/>
    <property type="molecule type" value="Genomic_DNA"/>
</dbReference>
<evidence type="ECO:0000313" key="2">
    <source>
        <dbReference type="Proteomes" id="UP000623129"/>
    </source>
</evidence>
<sequence length="67" mass="7412">MLLCFITPSHKPPNLDTERKREMGMKVFGPPKFTNVARVLVCLEEVGAEYEVVLASHSVGVPSSHCK</sequence>
<evidence type="ECO:0000313" key="1">
    <source>
        <dbReference type="EMBL" id="KAF3319923.1"/>
    </source>
</evidence>
<keyword evidence="1" id="KW-0808">Transferase</keyword>
<name>A0A833QBM8_9POAL</name>
<dbReference type="AlphaFoldDB" id="A0A833QBM8"/>
<dbReference type="Proteomes" id="UP000623129">
    <property type="component" value="Unassembled WGS sequence"/>
</dbReference>
<proteinExistence type="predicted"/>
<dbReference type="GO" id="GO:0016740">
    <property type="term" value="F:transferase activity"/>
    <property type="evidence" value="ECO:0007669"/>
    <property type="project" value="UniProtKB-KW"/>
</dbReference>
<protein>
    <submittedName>
        <fullName evidence="1">Glutathione S-transferase GSTF1</fullName>
    </submittedName>
</protein>
<keyword evidence="2" id="KW-1185">Reference proteome</keyword>